<dbReference type="Proteomes" id="UP001144280">
    <property type="component" value="Unassembled WGS sequence"/>
</dbReference>
<evidence type="ECO:0000313" key="2">
    <source>
        <dbReference type="EMBL" id="GLI00260.1"/>
    </source>
</evidence>
<keyword evidence="3" id="KW-1185">Reference proteome</keyword>
<reference evidence="2" key="1">
    <citation type="submission" date="2022-12" db="EMBL/GenBank/DDBJ databases">
        <title>New Phytohabitans aurantiacus sp. RD004123 nov., an actinomycete isolated from soil.</title>
        <authorList>
            <person name="Triningsih D.W."/>
            <person name="Harunari E."/>
            <person name="Igarashi Y."/>
        </authorList>
    </citation>
    <scope>NUCLEOTIDE SEQUENCE</scope>
    <source>
        <strain evidence="2">RD004123</strain>
    </source>
</reference>
<comment type="caution">
    <text evidence="2">The sequence shown here is derived from an EMBL/GenBank/DDBJ whole genome shotgun (WGS) entry which is preliminary data.</text>
</comment>
<feature type="transmembrane region" description="Helical" evidence="1">
    <location>
        <begin position="48"/>
        <end position="68"/>
    </location>
</feature>
<evidence type="ECO:0008006" key="4">
    <source>
        <dbReference type="Google" id="ProtNLM"/>
    </source>
</evidence>
<name>A0ABQ5R2R7_9ACTN</name>
<feature type="transmembrane region" description="Helical" evidence="1">
    <location>
        <begin position="21"/>
        <end position="42"/>
    </location>
</feature>
<sequence>MGDTRAVRFEGGGPLGCLGDLAFEAAVALLACGLVLLLGFGFTRAPVVTTAIVAPVGVFAGYGVWLLIFRRHSDRLAGRVAIAAVMSVVLMAVLLTYVVQYCACVA</sequence>
<dbReference type="EMBL" id="BSDI01000031">
    <property type="protein sequence ID" value="GLI00260.1"/>
    <property type="molecule type" value="Genomic_DNA"/>
</dbReference>
<keyword evidence="1" id="KW-0472">Membrane</keyword>
<accession>A0ABQ5R2R7</accession>
<protein>
    <recommendedName>
        <fullName evidence="4">DUF4233 domain-containing protein</fullName>
    </recommendedName>
</protein>
<dbReference type="RefSeq" id="WP_281900448.1">
    <property type="nucleotide sequence ID" value="NZ_BSDI01000031.1"/>
</dbReference>
<feature type="transmembrane region" description="Helical" evidence="1">
    <location>
        <begin position="80"/>
        <end position="99"/>
    </location>
</feature>
<gene>
    <name evidence="2" type="ORF">Pa4123_55360</name>
</gene>
<keyword evidence="1" id="KW-1133">Transmembrane helix</keyword>
<evidence type="ECO:0000313" key="3">
    <source>
        <dbReference type="Proteomes" id="UP001144280"/>
    </source>
</evidence>
<organism evidence="2 3">
    <name type="scientific">Phytohabitans aurantiacus</name>
    <dbReference type="NCBI Taxonomy" id="3016789"/>
    <lineage>
        <taxon>Bacteria</taxon>
        <taxon>Bacillati</taxon>
        <taxon>Actinomycetota</taxon>
        <taxon>Actinomycetes</taxon>
        <taxon>Micromonosporales</taxon>
        <taxon>Micromonosporaceae</taxon>
    </lineage>
</organism>
<evidence type="ECO:0000256" key="1">
    <source>
        <dbReference type="SAM" id="Phobius"/>
    </source>
</evidence>
<keyword evidence="1" id="KW-0812">Transmembrane</keyword>
<proteinExistence type="predicted"/>